<keyword evidence="3" id="KW-1185">Reference proteome</keyword>
<dbReference type="RefSeq" id="WP_119377941.1">
    <property type="nucleotide sequence ID" value="NZ_QWGB01000002.1"/>
</dbReference>
<dbReference type="Proteomes" id="UP000265431">
    <property type="component" value="Unassembled WGS sequence"/>
</dbReference>
<evidence type="ECO:0000313" key="3">
    <source>
        <dbReference type="Proteomes" id="UP000265431"/>
    </source>
</evidence>
<reference evidence="2 3" key="1">
    <citation type="submission" date="2018-08" db="EMBL/GenBank/DDBJ databases">
        <title>Henriciella mobilis sp. nov., isolated from seawater.</title>
        <authorList>
            <person name="Cheng H."/>
            <person name="Wu Y.-H."/>
            <person name="Xu X.-W."/>
            <person name="Guo L.-L."/>
        </authorList>
    </citation>
    <scope>NUCLEOTIDE SEQUENCE [LARGE SCALE GENOMIC DNA]</scope>
    <source>
        <strain evidence="2 3">CCUG66934</strain>
    </source>
</reference>
<dbReference type="InterPro" id="IPR029058">
    <property type="entry name" value="AB_hydrolase_fold"/>
</dbReference>
<evidence type="ECO:0000313" key="2">
    <source>
        <dbReference type="EMBL" id="RIJ26343.1"/>
    </source>
</evidence>
<dbReference type="Gene3D" id="3.40.50.1820">
    <property type="entry name" value="alpha/beta hydrolase"/>
    <property type="match status" value="1"/>
</dbReference>
<evidence type="ECO:0000259" key="1">
    <source>
        <dbReference type="Pfam" id="PF12697"/>
    </source>
</evidence>
<dbReference type="GO" id="GO:0016787">
    <property type="term" value="F:hydrolase activity"/>
    <property type="evidence" value="ECO:0007669"/>
    <property type="project" value="UniProtKB-KW"/>
</dbReference>
<dbReference type="InterPro" id="IPR000073">
    <property type="entry name" value="AB_hydrolase_1"/>
</dbReference>
<keyword evidence="2" id="KW-0378">Hydrolase</keyword>
<dbReference type="Pfam" id="PF12697">
    <property type="entry name" value="Abhydrolase_6"/>
    <property type="match status" value="1"/>
</dbReference>
<dbReference type="EMBL" id="QWGB01000002">
    <property type="protein sequence ID" value="RIJ26343.1"/>
    <property type="molecule type" value="Genomic_DNA"/>
</dbReference>
<dbReference type="AlphaFoldDB" id="A0A399R6E5"/>
<feature type="domain" description="AB hydrolase-1" evidence="1">
    <location>
        <begin position="4"/>
        <end position="234"/>
    </location>
</feature>
<accession>A0A399R6E5</accession>
<dbReference type="PANTHER" id="PTHR43798:SF33">
    <property type="entry name" value="HYDROLASE, PUTATIVE (AFU_ORTHOLOGUE AFUA_2G14860)-RELATED"/>
    <property type="match status" value="1"/>
</dbReference>
<proteinExistence type="predicted"/>
<organism evidence="2 3">
    <name type="scientific">Henriciella barbarensis</name>
    <dbReference type="NCBI Taxonomy" id="86342"/>
    <lineage>
        <taxon>Bacteria</taxon>
        <taxon>Pseudomonadati</taxon>
        <taxon>Pseudomonadota</taxon>
        <taxon>Alphaproteobacteria</taxon>
        <taxon>Hyphomonadales</taxon>
        <taxon>Hyphomonadaceae</taxon>
        <taxon>Henriciella</taxon>
    </lineage>
</organism>
<comment type="caution">
    <text evidence="2">The sequence shown here is derived from an EMBL/GenBank/DDBJ whole genome shotgun (WGS) entry which is preliminary data.</text>
</comment>
<dbReference type="SUPFAM" id="SSF53474">
    <property type="entry name" value="alpha/beta-Hydrolases"/>
    <property type="match status" value="1"/>
</dbReference>
<dbReference type="PANTHER" id="PTHR43798">
    <property type="entry name" value="MONOACYLGLYCEROL LIPASE"/>
    <property type="match status" value="1"/>
</dbReference>
<dbReference type="GO" id="GO:0016020">
    <property type="term" value="C:membrane"/>
    <property type="evidence" value="ECO:0007669"/>
    <property type="project" value="TreeGrafter"/>
</dbReference>
<dbReference type="InterPro" id="IPR050266">
    <property type="entry name" value="AB_hydrolase_sf"/>
</dbReference>
<dbReference type="OrthoDB" id="9804723at2"/>
<name>A0A399R6E5_9PROT</name>
<gene>
    <name evidence="2" type="ORF">D1224_00240</name>
</gene>
<sequence>MKTILVHGVPDTPQMWQPLIEALAEDGHTNLSAPALPGFTSTPPSGFDCSKEAYVSWLISEIEGAGDPVNLVGHDWGALLVVRAASLRPDMVSSWAVANALPERDYEWHQTARIWQTPVLGELFMALTGKDRLARSLEAAGMPQALARHEADHWSPHMRKSILRLYRSAKNIAEEWTPDLDKLPERGLVFWGDDDPFVPVETAQRFCATTGIPLHRNANTGHWSVVEKAAAFAKLLKAHWKD</sequence>
<protein>
    <submittedName>
        <fullName evidence="2">Alpha/beta hydrolase</fullName>
    </submittedName>
</protein>